<keyword evidence="5 7" id="KW-0408">Iron</keyword>
<keyword evidence="4 8" id="KW-0560">Oxidoreductase</keyword>
<comment type="similarity">
    <text evidence="1 8">Belongs to the cytochrome P450 family.</text>
</comment>
<dbReference type="AlphaFoldDB" id="A0AA88XMG8"/>
<dbReference type="Gene3D" id="1.10.630.10">
    <property type="entry name" value="Cytochrome P450"/>
    <property type="match status" value="2"/>
</dbReference>
<dbReference type="PROSITE" id="PS00086">
    <property type="entry name" value="CYTOCHROME_P450"/>
    <property type="match status" value="1"/>
</dbReference>
<dbReference type="InterPro" id="IPR017972">
    <property type="entry name" value="Cyt_P450_CS"/>
</dbReference>
<dbReference type="GO" id="GO:0004508">
    <property type="term" value="F:steroid 17-alpha-monooxygenase activity"/>
    <property type="evidence" value="ECO:0007669"/>
    <property type="project" value="TreeGrafter"/>
</dbReference>
<sequence length="396" mass="45620">MKDMIFLNDYETVKEALLTKKVHFAGRPQLSSTQIVTSGSQSIGFSQHSDEWWYRKKVAGKALRYYLQGPRLEAMVTHICKDIFPAMEKEGPVFNSKKFIGLLIYFMLYDMCFGKRYSNSYNNDHNGTPLLDQMFVVLKRLGTVYVENYIPFLKDVWPSHNWCQMLEESKKYRGYFRKEMQKHKDSFNPENIRDYTDSLIFSNEEIKKDKKDKGAHHLTDTEISLILGDVFIGNCRPPSANDRENLQFLEACMMESIRRGTVATRGIPHQALCDTSVGGYDVPKGTIVMINYLALHTDPKYWKNVTKFDPHHFLQEDGTINHKPDNWLPFSAGRRVCLGEPVVRCELVLIAAHLLQNFDFTASSDANDIPELGHVNAGSEPPQYPKILLEKRVVNY</sequence>
<proteinExistence type="inferred from homology"/>
<evidence type="ECO:0000256" key="4">
    <source>
        <dbReference type="ARBA" id="ARBA00023002"/>
    </source>
</evidence>
<evidence type="ECO:0000256" key="5">
    <source>
        <dbReference type="ARBA" id="ARBA00023004"/>
    </source>
</evidence>
<name>A0AA88XMG8_PINIB</name>
<dbReference type="GO" id="GO:0020037">
    <property type="term" value="F:heme binding"/>
    <property type="evidence" value="ECO:0007669"/>
    <property type="project" value="InterPro"/>
</dbReference>
<dbReference type="GO" id="GO:0005506">
    <property type="term" value="F:iron ion binding"/>
    <property type="evidence" value="ECO:0007669"/>
    <property type="project" value="InterPro"/>
</dbReference>
<comment type="caution">
    <text evidence="9">The sequence shown here is derived from an EMBL/GenBank/DDBJ whole genome shotgun (WGS) entry which is preliminary data.</text>
</comment>
<dbReference type="GO" id="GO:0042446">
    <property type="term" value="P:hormone biosynthetic process"/>
    <property type="evidence" value="ECO:0007669"/>
    <property type="project" value="TreeGrafter"/>
</dbReference>
<comment type="cofactor">
    <cofactor evidence="7">
        <name>heme</name>
        <dbReference type="ChEBI" id="CHEBI:30413"/>
    </cofactor>
</comment>
<keyword evidence="6 8" id="KW-0503">Monooxygenase</keyword>
<evidence type="ECO:0000256" key="3">
    <source>
        <dbReference type="ARBA" id="ARBA00022723"/>
    </source>
</evidence>
<dbReference type="SUPFAM" id="SSF48264">
    <property type="entry name" value="Cytochrome P450"/>
    <property type="match status" value="1"/>
</dbReference>
<evidence type="ECO:0000313" key="9">
    <source>
        <dbReference type="EMBL" id="KAK3085533.1"/>
    </source>
</evidence>
<keyword evidence="2 7" id="KW-0349">Heme</keyword>
<evidence type="ECO:0000313" key="10">
    <source>
        <dbReference type="Proteomes" id="UP001186944"/>
    </source>
</evidence>
<dbReference type="InterPro" id="IPR001128">
    <property type="entry name" value="Cyt_P450"/>
</dbReference>
<dbReference type="Proteomes" id="UP001186944">
    <property type="component" value="Unassembled WGS sequence"/>
</dbReference>
<gene>
    <name evidence="9" type="ORF">FSP39_004760</name>
</gene>
<evidence type="ECO:0000256" key="2">
    <source>
        <dbReference type="ARBA" id="ARBA00022617"/>
    </source>
</evidence>
<keyword evidence="10" id="KW-1185">Reference proteome</keyword>
<dbReference type="EMBL" id="VSWD01000012">
    <property type="protein sequence ID" value="KAK3085533.1"/>
    <property type="molecule type" value="Genomic_DNA"/>
</dbReference>
<dbReference type="GO" id="GO:0042448">
    <property type="term" value="P:progesterone metabolic process"/>
    <property type="evidence" value="ECO:0007669"/>
    <property type="project" value="TreeGrafter"/>
</dbReference>
<dbReference type="PRINTS" id="PR00463">
    <property type="entry name" value="EP450I"/>
</dbReference>
<organism evidence="9 10">
    <name type="scientific">Pinctada imbricata</name>
    <name type="common">Atlantic pearl-oyster</name>
    <name type="synonym">Pinctada martensii</name>
    <dbReference type="NCBI Taxonomy" id="66713"/>
    <lineage>
        <taxon>Eukaryota</taxon>
        <taxon>Metazoa</taxon>
        <taxon>Spiralia</taxon>
        <taxon>Lophotrochozoa</taxon>
        <taxon>Mollusca</taxon>
        <taxon>Bivalvia</taxon>
        <taxon>Autobranchia</taxon>
        <taxon>Pteriomorphia</taxon>
        <taxon>Pterioida</taxon>
        <taxon>Pterioidea</taxon>
        <taxon>Pteriidae</taxon>
        <taxon>Pinctada</taxon>
    </lineage>
</organism>
<reference evidence="9" key="1">
    <citation type="submission" date="2019-08" db="EMBL/GenBank/DDBJ databases">
        <title>The improved chromosome-level genome for the pearl oyster Pinctada fucata martensii using PacBio sequencing and Hi-C.</title>
        <authorList>
            <person name="Zheng Z."/>
        </authorList>
    </citation>
    <scope>NUCLEOTIDE SEQUENCE</scope>
    <source>
        <strain evidence="9">ZZ-2019</strain>
        <tissue evidence="9">Adductor muscle</tissue>
    </source>
</reference>
<dbReference type="PANTHER" id="PTHR24289">
    <property type="entry name" value="STEROID 17-ALPHA-HYDROXYLASE/17,20 LYASE"/>
    <property type="match status" value="1"/>
</dbReference>
<dbReference type="PANTHER" id="PTHR24289:SF1">
    <property type="entry name" value="STEROID 17-ALPHA-HYDROXYLASE_17,20 LYASE"/>
    <property type="match status" value="1"/>
</dbReference>
<protein>
    <submittedName>
        <fullName evidence="9">Uncharacterized protein</fullName>
    </submittedName>
</protein>
<evidence type="ECO:0000256" key="1">
    <source>
        <dbReference type="ARBA" id="ARBA00010617"/>
    </source>
</evidence>
<evidence type="ECO:0000256" key="7">
    <source>
        <dbReference type="PIRSR" id="PIRSR602401-1"/>
    </source>
</evidence>
<feature type="binding site" description="axial binding residue" evidence="7">
    <location>
        <position position="337"/>
    </location>
    <ligand>
        <name>heme</name>
        <dbReference type="ChEBI" id="CHEBI:30413"/>
    </ligand>
    <ligandPart>
        <name>Fe</name>
        <dbReference type="ChEBI" id="CHEBI:18248"/>
    </ligandPart>
</feature>
<evidence type="ECO:0000256" key="6">
    <source>
        <dbReference type="ARBA" id="ARBA00023033"/>
    </source>
</evidence>
<evidence type="ECO:0000256" key="8">
    <source>
        <dbReference type="RuleBase" id="RU000461"/>
    </source>
</evidence>
<accession>A0AA88XMG8</accession>
<dbReference type="InterPro" id="IPR036396">
    <property type="entry name" value="Cyt_P450_sf"/>
</dbReference>
<keyword evidence="3 7" id="KW-0479">Metal-binding</keyword>
<dbReference type="Pfam" id="PF00067">
    <property type="entry name" value="p450"/>
    <property type="match status" value="1"/>
</dbReference>
<dbReference type="InterPro" id="IPR002401">
    <property type="entry name" value="Cyt_P450_E_grp-I"/>
</dbReference>